<dbReference type="PANTHER" id="PTHR31111:SF138">
    <property type="entry name" value="F-BOX ASSOCIATED DOMAIN-CONTAINING PROTEIN"/>
    <property type="match status" value="1"/>
</dbReference>
<dbReference type="Gene3D" id="1.20.1280.50">
    <property type="match status" value="1"/>
</dbReference>
<dbReference type="Gramene" id="OIT26233">
    <property type="protein sequence ID" value="OIT26233"/>
    <property type="gene ID" value="A4A49_36024"/>
</dbReference>
<dbReference type="PROSITE" id="PS50181">
    <property type="entry name" value="FBOX"/>
    <property type="match status" value="1"/>
</dbReference>
<accession>A0A1J6L507</accession>
<comment type="caution">
    <text evidence="2">The sequence shown here is derived from an EMBL/GenBank/DDBJ whole genome shotgun (WGS) entry which is preliminary data.</text>
</comment>
<evidence type="ECO:0000313" key="3">
    <source>
        <dbReference type="Proteomes" id="UP000187609"/>
    </source>
</evidence>
<organism evidence="2 3">
    <name type="scientific">Nicotiana attenuata</name>
    <name type="common">Coyote tobacco</name>
    <dbReference type="NCBI Taxonomy" id="49451"/>
    <lineage>
        <taxon>Eukaryota</taxon>
        <taxon>Viridiplantae</taxon>
        <taxon>Streptophyta</taxon>
        <taxon>Embryophyta</taxon>
        <taxon>Tracheophyta</taxon>
        <taxon>Spermatophyta</taxon>
        <taxon>Magnoliopsida</taxon>
        <taxon>eudicotyledons</taxon>
        <taxon>Gunneridae</taxon>
        <taxon>Pentapetalae</taxon>
        <taxon>asterids</taxon>
        <taxon>lamiids</taxon>
        <taxon>Solanales</taxon>
        <taxon>Solanaceae</taxon>
        <taxon>Nicotianoideae</taxon>
        <taxon>Nicotianeae</taxon>
        <taxon>Nicotiana</taxon>
    </lineage>
</organism>
<dbReference type="SMR" id="A0A1J6L507"/>
<sequence>MEKLKEIPSEIVFAILTWLPVKALDRFKCVSKSWSSIILQPEFVKSHRPSGCILLNIDISMKKGLFYASINVRGDSLRHEQIEDLKTETFVQRLSMPCFGYDNITPF</sequence>
<dbReference type="EMBL" id="MJEQ01002912">
    <property type="protein sequence ID" value="OIT26233.1"/>
    <property type="molecule type" value="Genomic_DNA"/>
</dbReference>
<reference evidence="2" key="1">
    <citation type="submission" date="2016-11" db="EMBL/GenBank/DDBJ databases">
        <title>The genome of Nicotiana attenuata.</title>
        <authorList>
            <person name="Xu S."/>
            <person name="Brockmoeller T."/>
            <person name="Gaquerel E."/>
            <person name="Navarro A."/>
            <person name="Kuhl H."/>
            <person name="Gase K."/>
            <person name="Ling Z."/>
            <person name="Zhou W."/>
            <person name="Kreitzer C."/>
            <person name="Stanke M."/>
            <person name="Tang H."/>
            <person name="Lyons E."/>
            <person name="Pandey P."/>
            <person name="Pandey S.P."/>
            <person name="Timmermann B."/>
            <person name="Baldwin I.T."/>
        </authorList>
    </citation>
    <scope>NUCLEOTIDE SEQUENCE [LARGE SCALE GENOMIC DNA]</scope>
    <source>
        <strain evidence="2">UT</strain>
    </source>
</reference>
<evidence type="ECO:0000313" key="2">
    <source>
        <dbReference type="EMBL" id="OIT26233.1"/>
    </source>
</evidence>
<dbReference type="AlphaFoldDB" id="A0A1J6L507"/>
<evidence type="ECO:0000259" key="1">
    <source>
        <dbReference type="PROSITE" id="PS50181"/>
    </source>
</evidence>
<name>A0A1J6L507_NICAT</name>
<dbReference type="Pfam" id="PF00646">
    <property type="entry name" value="F-box"/>
    <property type="match status" value="1"/>
</dbReference>
<proteinExistence type="predicted"/>
<feature type="domain" description="F-box" evidence="1">
    <location>
        <begin position="1"/>
        <end position="47"/>
    </location>
</feature>
<dbReference type="Proteomes" id="UP000187609">
    <property type="component" value="Unassembled WGS sequence"/>
</dbReference>
<dbReference type="InterPro" id="IPR036047">
    <property type="entry name" value="F-box-like_dom_sf"/>
</dbReference>
<keyword evidence="3" id="KW-1185">Reference proteome</keyword>
<gene>
    <name evidence="2" type="ORF">A4A49_36024</name>
</gene>
<protein>
    <recommendedName>
        <fullName evidence="1">F-box domain-containing protein</fullName>
    </recommendedName>
</protein>
<dbReference type="SMART" id="SM00256">
    <property type="entry name" value="FBOX"/>
    <property type="match status" value="1"/>
</dbReference>
<dbReference type="InterPro" id="IPR001810">
    <property type="entry name" value="F-box_dom"/>
</dbReference>
<dbReference type="SUPFAM" id="SSF81383">
    <property type="entry name" value="F-box domain"/>
    <property type="match status" value="1"/>
</dbReference>
<dbReference type="PANTHER" id="PTHR31111">
    <property type="entry name" value="BNAA05G37150D PROTEIN-RELATED"/>
    <property type="match status" value="1"/>
</dbReference>